<comment type="subcellular location">
    <subcellularLocation>
        <location evidence="3">Endoplasmic reticulum lumen</location>
    </subcellularLocation>
</comment>
<dbReference type="AlphaFoldDB" id="A0AAD9N2P4"/>
<sequence>MTIDEIQLLMGYARWWDMTVDEIQLLVGYARWWDMTVDEIQLLVGYARWWDMNVDEIQLLVGYARWWDMTVDEIQLLVGYARWWDMTVDGIQLLMGYARWWDTTVAVRSAAVQRGVAIPDDTDYRGAILGLARLQKTYRLPTEELAHGRIYNISAKQGMNKEDFLEMGRVFMNIDHSSAMSWFETFLRAGVPEPEEAKEAYTNMMTIYKLAEDYERAWITAHKILQEDPQNKDVKSEMVLFQRNIEVQKKSGTYGIQKYYWKSAKDKSLEYYEALCRGDNIKNDILVNKDLICVYRKGTLPYVQYKEEIHCFNPRISLFIDVITDKQAELMREKAFPGLFRAQVGDPTLNLTSDERISKLSWLFDFDPEILKISQKVADITGLSTTYRSQYADAEAFQVVSYGIGGQYEPHYDYYDVRFQYGQNDMLNKLPLPLMGTGDRISTFMFYLTNPTAGGATVFPQVGVRVPPIKNAAAFWFNFDLAGERGDAKTLHAGCPLLLGQKWVGNKWIRQGGQTFRRRCSLDRYAEDPIWYS</sequence>
<reference evidence="14" key="1">
    <citation type="journal article" date="2023" name="Mol. Biol. Evol.">
        <title>Third-Generation Sequencing Reveals the Adaptive Role of the Epigenome in Three Deep-Sea Polychaetes.</title>
        <authorList>
            <person name="Perez M."/>
            <person name="Aroh O."/>
            <person name="Sun Y."/>
            <person name="Lan Y."/>
            <person name="Juniper S.K."/>
            <person name="Young C.R."/>
            <person name="Angers B."/>
            <person name="Qian P.Y."/>
        </authorList>
    </citation>
    <scope>NUCLEOTIDE SEQUENCE</scope>
    <source>
        <strain evidence="14">P08H-3</strain>
    </source>
</reference>
<evidence type="ECO:0000313" key="14">
    <source>
        <dbReference type="EMBL" id="KAK2152801.1"/>
    </source>
</evidence>
<dbReference type="InterPro" id="IPR045054">
    <property type="entry name" value="P4HA-like"/>
</dbReference>
<dbReference type="PANTHER" id="PTHR10869">
    <property type="entry name" value="PROLYL 4-HYDROXYLASE ALPHA SUBUNIT"/>
    <property type="match status" value="1"/>
</dbReference>
<comment type="function">
    <text evidence="2">Catalyzes the post-translational formation of 4-hydroxyproline in -Xaa-Pro-Gly- sequences in collagens and other proteins.</text>
</comment>
<comment type="cofactor">
    <cofactor evidence="1">
        <name>L-ascorbate</name>
        <dbReference type="ChEBI" id="CHEBI:38290"/>
    </cofactor>
</comment>
<comment type="similarity">
    <text evidence="4">Belongs to the P4HA family.</text>
</comment>
<feature type="domain" description="Fe2OG dioxygenase" evidence="13">
    <location>
        <begin position="393"/>
        <end position="511"/>
    </location>
</feature>
<keyword evidence="12" id="KW-0325">Glycoprotein</keyword>
<keyword evidence="11" id="KW-0408">Iron</keyword>
<dbReference type="GO" id="GO:0004656">
    <property type="term" value="F:procollagen-proline 4-dioxygenase activity"/>
    <property type="evidence" value="ECO:0007669"/>
    <property type="project" value="UniProtKB-EC"/>
</dbReference>
<evidence type="ECO:0000256" key="4">
    <source>
        <dbReference type="ARBA" id="ARBA00006511"/>
    </source>
</evidence>
<dbReference type="InterPro" id="IPR011990">
    <property type="entry name" value="TPR-like_helical_dom_sf"/>
</dbReference>
<keyword evidence="6" id="KW-0479">Metal-binding</keyword>
<dbReference type="GO" id="GO:0031418">
    <property type="term" value="F:L-ascorbic acid binding"/>
    <property type="evidence" value="ECO:0007669"/>
    <property type="project" value="UniProtKB-KW"/>
</dbReference>
<dbReference type="Gene3D" id="2.60.120.620">
    <property type="entry name" value="q2cbj1_9rhob like domain"/>
    <property type="match status" value="1"/>
</dbReference>
<organism evidence="14 15">
    <name type="scientific">Paralvinella palmiformis</name>
    <dbReference type="NCBI Taxonomy" id="53620"/>
    <lineage>
        <taxon>Eukaryota</taxon>
        <taxon>Metazoa</taxon>
        <taxon>Spiralia</taxon>
        <taxon>Lophotrochozoa</taxon>
        <taxon>Annelida</taxon>
        <taxon>Polychaeta</taxon>
        <taxon>Sedentaria</taxon>
        <taxon>Canalipalpata</taxon>
        <taxon>Terebellida</taxon>
        <taxon>Terebelliformia</taxon>
        <taxon>Alvinellidae</taxon>
        <taxon>Paralvinella</taxon>
    </lineage>
</organism>
<evidence type="ECO:0000259" key="13">
    <source>
        <dbReference type="PROSITE" id="PS51471"/>
    </source>
</evidence>
<dbReference type="InterPro" id="IPR005123">
    <property type="entry name" value="Oxoglu/Fe-dep_dioxygenase_dom"/>
</dbReference>
<comment type="caution">
    <text evidence="14">The sequence shown here is derived from an EMBL/GenBank/DDBJ whole genome shotgun (WGS) entry which is preliminary data.</text>
</comment>
<evidence type="ECO:0000256" key="1">
    <source>
        <dbReference type="ARBA" id="ARBA00001961"/>
    </source>
</evidence>
<evidence type="ECO:0000256" key="7">
    <source>
        <dbReference type="ARBA" id="ARBA00022824"/>
    </source>
</evidence>
<name>A0AAD9N2P4_9ANNE</name>
<dbReference type="EC" id="1.14.11.2" evidence="5"/>
<dbReference type="PANTHER" id="PTHR10869:SF244">
    <property type="entry name" value="PROLYL 4-HYDROXYLASE SUBUNIT ALPHA-2"/>
    <property type="match status" value="1"/>
</dbReference>
<evidence type="ECO:0000256" key="3">
    <source>
        <dbReference type="ARBA" id="ARBA00004319"/>
    </source>
</evidence>
<dbReference type="GO" id="GO:0005506">
    <property type="term" value="F:iron ion binding"/>
    <property type="evidence" value="ECO:0007669"/>
    <property type="project" value="InterPro"/>
</dbReference>
<dbReference type="InterPro" id="IPR006620">
    <property type="entry name" value="Pro_4_hyd_alph"/>
</dbReference>
<evidence type="ECO:0000256" key="11">
    <source>
        <dbReference type="ARBA" id="ARBA00023004"/>
    </source>
</evidence>
<evidence type="ECO:0000256" key="2">
    <source>
        <dbReference type="ARBA" id="ARBA00002035"/>
    </source>
</evidence>
<keyword evidence="8" id="KW-0847">Vitamin C</keyword>
<evidence type="ECO:0000256" key="5">
    <source>
        <dbReference type="ARBA" id="ARBA00012269"/>
    </source>
</evidence>
<protein>
    <recommendedName>
        <fullName evidence="5">procollagen-proline 4-dioxygenase</fullName>
        <ecNumber evidence="5">1.14.11.2</ecNumber>
    </recommendedName>
</protein>
<dbReference type="Proteomes" id="UP001208570">
    <property type="component" value="Unassembled WGS sequence"/>
</dbReference>
<keyword evidence="9" id="KW-0223">Dioxygenase</keyword>
<dbReference type="Pfam" id="PF08336">
    <property type="entry name" value="P4Ha_N"/>
    <property type="match status" value="1"/>
</dbReference>
<evidence type="ECO:0000256" key="12">
    <source>
        <dbReference type="ARBA" id="ARBA00023180"/>
    </source>
</evidence>
<dbReference type="Gene3D" id="1.25.40.10">
    <property type="entry name" value="Tetratricopeptide repeat domain"/>
    <property type="match status" value="1"/>
</dbReference>
<dbReference type="InterPro" id="IPR013547">
    <property type="entry name" value="P4H_N"/>
</dbReference>
<dbReference type="PROSITE" id="PS51471">
    <property type="entry name" value="FE2OG_OXY"/>
    <property type="match status" value="1"/>
</dbReference>
<dbReference type="GO" id="GO:0005788">
    <property type="term" value="C:endoplasmic reticulum lumen"/>
    <property type="evidence" value="ECO:0007669"/>
    <property type="project" value="UniProtKB-SubCell"/>
</dbReference>
<keyword evidence="10" id="KW-0560">Oxidoreductase</keyword>
<keyword evidence="7" id="KW-0256">Endoplasmic reticulum</keyword>
<dbReference type="InterPro" id="IPR044862">
    <property type="entry name" value="Pro_4_hyd_alph_FE2OG_OXY"/>
</dbReference>
<evidence type="ECO:0000256" key="10">
    <source>
        <dbReference type="ARBA" id="ARBA00023002"/>
    </source>
</evidence>
<evidence type="ECO:0000256" key="9">
    <source>
        <dbReference type="ARBA" id="ARBA00022964"/>
    </source>
</evidence>
<dbReference type="Pfam" id="PF13640">
    <property type="entry name" value="2OG-FeII_Oxy_3"/>
    <property type="match status" value="1"/>
</dbReference>
<evidence type="ECO:0000313" key="15">
    <source>
        <dbReference type="Proteomes" id="UP001208570"/>
    </source>
</evidence>
<accession>A0AAD9N2P4</accession>
<dbReference type="SMART" id="SM00702">
    <property type="entry name" value="P4Hc"/>
    <property type="match status" value="1"/>
</dbReference>
<evidence type="ECO:0000256" key="6">
    <source>
        <dbReference type="ARBA" id="ARBA00022723"/>
    </source>
</evidence>
<evidence type="ECO:0000256" key="8">
    <source>
        <dbReference type="ARBA" id="ARBA00022896"/>
    </source>
</evidence>
<keyword evidence="15" id="KW-1185">Reference proteome</keyword>
<dbReference type="EMBL" id="JAODUP010000317">
    <property type="protein sequence ID" value="KAK2152801.1"/>
    <property type="molecule type" value="Genomic_DNA"/>
</dbReference>
<gene>
    <name evidence="14" type="ORF">LSH36_317g01047</name>
</gene>
<proteinExistence type="inferred from homology"/>